<dbReference type="AlphaFoldDB" id="A0A9D5JY26"/>
<comment type="caution">
    <text evidence="1">The sequence shown here is derived from an EMBL/GenBank/DDBJ whole genome shotgun (WGS) entry which is preliminary data.</text>
</comment>
<organism evidence="1 2">
    <name type="scientific">candidate division KSB3 bacterium</name>
    <dbReference type="NCBI Taxonomy" id="2044937"/>
    <lineage>
        <taxon>Bacteria</taxon>
        <taxon>candidate division KSB3</taxon>
    </lineage>
</organism>
<accession>A0A9D5JY26</accession>
<name>A0A9D5JY26_9BACT</name>
<evidence type="ECO:0000313" key="2">
    <source>
        <dbReference type="Proteomes" id="UP000649604"/>
    </source>
</evidence>
<protein>
    <submittedName>
        <fullName evidence="1">Uncharacterized protein</fullName>
    </submittedName>
</protein>
<sequence>MYTQQDCIRDTTDHIDQVKKNIHTIITQLHERAAHHDESKLSQAEIQGFTEYTPKLKNSVYGSEEYRTFLEELKPILEHHYQHNRHHPEHFENGYRGMNLVDLIEMFCDWLASTQRQQAGDIYQSIQISQQRFGLSDDLVQIFINTAKDVFHIPERTDQQ</sequence>
<dbReference type="Proteomes" id="UP000649604">
    <property type="component" value="Unassembled WGS sequence"/>
</dbReference>
<evidence type="ECO:0000313" key="1">
    <source>
        <dbReference type="EMBL" id="MBD3325811.1"/>
    </source>
</evidence>
<gene>
    <name evidence="1" type="ORF">GF339_14595</name>
</gene>
<dbReference type="EMBL" id="WJJP01000474">
    <property type="protein sequence ID" value="MBD3325811.1"/>
    <property type="molecule type" value="Genomic_DNA"/>
</dbReference>
<dbReference type="InterPro" id="IPR043721">
    <property type="entry name" value="DUF5662"/>
</dbReference>
<dbReference type="Pfam" id="PF18907">
    <property type="entry name" value="DUF5662"/>
    <property type="match status" value="1"/>
</dbReference>
<reference evidence="1" key="1">
    <citation type="submission" date="2019-11" db="EMBL/GenBank/DDBJ databases">
        <title>Microbial mats filling the niche in hypersaline microbial mats.</title>
        <authorList>
            <person name="Wong H.L."/>
            <person name="Macleod F.I."/>
            <person name="White R.A. III"/>
            <person name="Burns B.P."/>
        </authorList>
    </citation>
    <scope>NUCLEOTIDE SEQUENCE</scope>
    <source>
        <strain evidence="1">Rbin_158</strain>
    </source>
</reference>
<proteinExistence type="predicted"/>